<reference evidence="1 2" key="1">
    <citation type="journal article" date="2020" name="IScience">
        <title>Genome Sequencing of the Endangered Kingdonia uniflora (Circaeasteraceae, Ranunculales) Reveals Potential Mechanisms of Evolutionary Specialization.</title>
        <authorList>
            <person name="Sun Y."/>
            <person name="Deng T."/>
            <person name="Zhang A."/>
            <person name="Moore M.J."/>
            <person name="Landis J.B."/>
            <person name="Lin N."/>
            <person name="Zhang H."/>
            <person name="Zhang X."/>
            <person name="Huang J."/>
            <person name="Zhang X."/>
            <person name="Sun H."/>
            <person name="Wang H."/>
        </authorList>
    </citation>
    <scope>NUCLEOTIDE SEQUENCE [LARGE SCALE GENOMIC DNA]</scope>
    <source>
        <strain evidence="1">TB1705</strain>
        <tissue evidence="1">Leaf</tissue>
    </source>
</reference>
<comment type="caution">
    <text evidence="1">The sequence shown here is derived from an EMBL/GenBank/DDBJ whole genome shotgun (WGS) entry which is preliminary data.</text>
</comment>
<feature type="non-terminal residue" evidence="1">
    <location>
        <position position="109"/>
    </location>
</feature>
<sequence length="109" mass="12828">MSEHGRYARPITEIYFIAPQIYTCSPRTAYSIWLRRHLVMQNLIQVTSRSLRSTYNRDLLHSSSNTYTISEGRLFDLAEMPFSYVIFNTAMQYLMSYHGRSDRPITGTY</sequence>
<dbReference type="Proteomes" id="UP000541444">
    <property type="component" value="Unassembled WGS sequence"/>
</dbReference>
<organism evidence="1 2">
    <name type="scientific">Kingdonia uniflora</name>
    <dbReference type="NCBI Taxonomy" id="39325"/>
    <lineage>
        <taxon>Eukaryota</taxon>
        <taxon>Viridiplantae</taxon>
        <taxon>Streptophyta</taxon>
        <taxon>Embryophyta</taxon>
        <taxon>Tracheophyta</taxon>
        <taxon>Spermatophyta</taxon>
        <taxon>Magnoliopsida</taxon>
        <taxon>Ranunculales</taxon>
        <taxon>Circaeasteraceae</taxon>
        <taxon>Kingdonia</taxon>
    </lineage>
</organism>
<evidence type="ECO:0000313" key="2">
    <source>
        <dbReference type="Proteomes" id="UP000541444"/>
    </source>
</evidence>
<evidence type="ECO:0000313" key="1">
    <source>
        <dbReference type="EMBL" id="KAF6163239.1"/>
    </source>
</evidence>
<gene>
    <name evidence="1" type="ORF">GIB67_025103</name>
</gene>
<name>A0A7J7N7P0_9MAGN</name>
<protein>
    <submittedName>
        <fullName evidence="1">Uncharacterized protein</fullName>
    </submittedName>
</protein>
<dbReference type="EMBL" id="JACGCM010000999">
    <property type="protein sequence ID" value="KAF6163239.1"/>
    <property type="molecule type" value="Genomic_DNA"/>
</dbReference>
<accession>A0A7J7N7P0</accession>
<proteinExistence type="predicted"/>
<dbReference type="AlphaFoldDB" id="A0A7J7N7P0"/>
<keyword evidence="2" id="KW-1185">Reference proteome</keyword>